<feature type="compositionally biased region" description="Polar residues" evidence="1">
    <location>
        <begin position="1"/>
        <end position="10"/>
    </location>
</feature>
<feature type="compositionally biased region" description="Polar residues" evidence="1">
    <location>
        <begin position="19"/>
        <end position="36"/>
    </location>
</feature>
<keyword evidence="3" id="KW-1185">Reference proteome</keyword>
<proteinExistence type="predicted"/>
<accession>A0A067SE17</accession>
<reference evidence="3" key="1">
    <citation type="journal article" date="2014" name="Proc. Natl. Acad. Sci. U.S.A.">
        <title>Extensive sampling of basidiomycete genomes demonstrates inadequacy of the white-rot/brown-rot paradigm for wood decay fungi.</title>
        <authorList>
            <person name="Riley R."/>
            <person name="Salamov A.A."/>
            <person name="Brown D.W."/>
            <person name="Nagy L.G."/>
            <person name="Floudas D."/>
            <person name="Held B.W."/>
            <person name="Levasseur A."/>
            <person name="Lombard V."/>
            <person name="Morin E."/>
            <person name="Otillar R."/>
            <person name="Lindquist E.A."/>
            <person name="Sun H."/>
            <person name="LaButti K.M."/>
            <person name="Schmutz J."/>
            <person name="Jabbour D."/>
            <person name="Luo H."/>
            <person name="Baker S.E."/>
            <person name="Pisabarro A.G."/>
            <person name="Walton J.D."/>
            <person name="Blanchette R.A."/>
            <person name="Henrissat B."/>
            <person name="Martin F."/>
            <person name="Cullen D."/>
            <person name="Hibbett D.S."/>
            <person name="Grigoriev I.V."/>
        </authorList>
    </citation>
    <scope>NUCLEOTIDE SEQUENCE [LARGE SCALE GENOMIC DNA]</scope>
    <source>
        <strain evidence="3">CBS 339.88</strain>
    </source>
</reference>
<evidence type="ECO:0000256" key="1">
    <source>
        <dbReference type="SAM" id="MobiDB-lite"/>
    </source>
</evidence>
<gene>
    <name evidence="2" type="ORF">GALMADRAFT_148230</name>
</gene>
<dbReference type="Proteomes" id="UP000027222">
    <property type="component" value="Unassembled WGS sequence"/>
</dbReference>
<evidence type="ECO:0000313" key="3">
    <source>
        <dbReference type="Proteomes" id="UP000027222"/>
    </source>
</evidence>
<dbReference type="HOGENOM" id="CLU_1686728_0_0_1"/>
<sequence length="156" mass="17106">MTANVRQTPSEVDGDDESSPTLTPATRYNLFEQQEQAKTRRNAQHQLKEQGLQKTRPKRYAAAVNLALNAQTLLPDSVHCPCAGTPAVPISDHQHPPPICAHPFRKRDQVPDPTAAFSSPTPPLGPPGATYHRHVNAYHHFVAHAMSNKRTNAATP</sequence>
<name>A0A067SE17_GALM3</name>
<dbReference type="AlphaFoldDB" id="A0A067SE17"/>
<protein>
    <submittedName>
        <fullName evidence="2">Uncharacterized protein</fullName>
    </submittedName>
</protein>
<organism evidence="2 3">
    <name type="scientific">Galerina marginata (strain CBS 339.88)</name>
    <dbReference type="NCBI Taxonomy" id="685588"/>
    <lineage>
        <taxon>Eukaryota</taxon>
        <taxon>Fungi</taxon>
        <taxon>Dikarya</taxon>
        <taxon>Basidiomycota</taxon>
        <taxon>Agaricomycotina</taxon>
        <taxon>Agaricomycetes</taxon>
        <taxon>Agaricomycetidae</taxon>
        <taxon>Agaricales</taxon>
        <taxon>Agaricineae</taxon>
        <taxon>Strophariaceae</taxon>
        <taxon>Galerina</taxon>
    </lineage>
</organism>
<feature type="region of interest" description="Disordered" evidence="1">
    <location>
        <begin position="1"/>
        <end position="57"/>
    </location>
</feature>
<dbReference type="EMBL" id="KL142429">
    <property type="protein sequence ID" value="KDR65949.1"/>
    <property type="molecule type" value="Genomic_DNA"/>
</dbReference>
<evidence type="ECO:0000313" key="2">
    <source>
        <dbReference type="EMBL" id="KDR65949.1"/>
    </source>
</evidence>